<dbReference type="InterPro" id="IPR041577">
    <property type="entry name" value="RT_RNaseH_2"/>
</dbReference>
<keyword evidence="5" id="KW-1185">Reference proteome</keyword>
<dbReference type="Gene3D" id="3.30.70.270">
    <property type="match status" value="2"/>
</dbReference>
<proteinExistence type="predicted"/>
<evidence type="ECO:0000313" key="4">
    <source>
        <dbReference type="EMBL" id="MBW0521250.1"/>
    </source>
</evidence>
<dbReference type="InterPro" id="IPR050951">
    <property type="entry name" value="Retrovirus_Pol_polyprotein"/>
</dbReference>
<gene>
    <name evidence="4" type="ORF">O181_060965</name>
</gene>
<dbReference type="Gene3D" id="3.10.10.10">
    <property type="entry name" value="HIV Type 1 Reverse Transcriptase, subunit A, domain 1"/>
    <property type="match status" value="1"/>
</dbReference>
<evidence type="ECO:0000256" key="1">
    <source>
        <dbReference type="ARBA" id="ARBA00023268"/>
    </source>
</evidence>
<sequence length="428" mass="49683">MYGIDIYNSKNRDITFGTNKEKKFSLDIYQISSQEPLEEILNECREEQFSTTLTRKQKLSLLKMLRKNRPAFAIGEEPLGKIKGHNIELYLDVERPYPPLLRRPPYPESLETRKEIEKHINELLDMDVIRKIGHNKIVVITTPVLITWHDGKSRLCGGFRALNKYTKTDRYPIPRIPHALDKLAKAKYITKMVCMKGFHKNGVKPNSIKLLKIICHMGIYEYTRMPFGIKNAAAHFQRMMDTIFQKEILEGWMVVYIDDIIIYSETWEDHVQYIDRVLSKCTPINLKISLKKCNFGQQELLALGHNVSGLSLEIDQNKVEEVLQKPVPNSIKEMQSFLGFASYYRNHIKNFAHITSSLYKLCSKDVVFEITKERRDAYERIKHELTNAPVLILADFELPFKLYIDAACNQGSGAALHQRQLVDGYISR</sequence>
<dbReference type="GO" id="GO:0003824">
    <property type="term" value="F:catalytic activity"/>
    <property type="evidence" value="ECO:0007669"/>
    <property type="project" value="UniProtKB-KW"/>
</dbReference>
<name>A0A9Q3EEA3_9BASI</name>
<organism evidence="4 5">
    <name type="scientific">Austropuccinia psidii MF-1</name>
    <dbReference type="NCBI Taxonomy" id="1389203"/>
    <lineage>
        <taxon>Eukaryota</taxon>
        <taxon>Fungi</taxon>
        <taxon>Dikarya</taxon>
        <taxon>Basidiomycota</taxon>
        <taxon>Pucciniomycotina</taxon>
        <taxon>Pucciniomycetes</taxon>
        <taxon>Pucciniales</taxon>
        <taxon>Sphaerophragmiaceae</taxon>
        <taxon>Austropuccinia</taxon>
    </lineage>
</organism>
<dbReference type="CDD" id="cd01647">
    <property type="entry name" value="RT_LTR"/>
    <property type="match status" value="1"/>
</dbReference>
<keyword evidence="1" id="KW-0511">Multifunctional enzyme</keyword>
<reference evidence="4" key="1">
    <citation type="submission" date="2021-03" db="EMBL/GenBank/DDBJ databases">
        <title>Draft genome sequence of rust myrtle Austropuccinia psidii MF-1, a brazilian biotype.</title>
        <authorList>
            <person name="Quecine M.C."/>
            <person name="Pachon D.M.R."/>
            <person name="Bonatelli M.L."/>
            <person name="Correr F.H."/>
            <person name="Franceschini L.M."/>
            <person name="Leite T.F."/>
            <person name="Margarido G.R.A."/>
            <person name="Almeida C.A."/>
            <person name="Ferrarezi J.A."/>
            <person name="Labate C.A."/>
        </authorList>
    </citation>
    <scope>NUCLEOTIDE SEQUENCE</scope>
    <source>
        <strain evidence="4">MF-1</strain>
    </source>
</reference>
<dbReference type="InterPro" id="IPR043128">
    <property type="entry name" value="Rev_trsase/Diguanyl_cyclase"/>
</dbReference>
<protein>
    <recommendedName>
        <fullName evidence="6">Reverse transcriptase domain-containing protein</fullName>
    </recommendedName>
</protein>
<dbReference type="Pfam" id="PF17919">
    <property type="entry name" value="RT_RNaseH_2"/>
    <property type="match status" value="1"/>
</dbReference>
<dbReference type="InterPro" id="IPR000477">
    <property type="entry name" value="RT_dom"/>
</dbReference>
<accession>A0A9Q3EEA3</accession>
<evidence type="ECO:0000259" key="2">
    <source>
        <dbReference type="Pfam" id="PF00078"/>
    </source>
</evidence>
<dbReference type="PANTHER" id="PTHR37984">
    <property type="entry name" value="PROTEIN CBG26694"/>
    <property type="match status" value="1"/>
</dbReference>
<dbReference type="PANTHER" id="PTHR37984:SF5">
    <property type="entry name" value="PROTEIN NYNRIN-LIKE"/>
    <property type="match status" value="1"/>
</dbReference>
<evidence type="ECO:0008006" key="6">
    <source>
        <dbReference type="Google" id="ProtNLM"/>
    </source>
</evidence>
<dbReference type="EMBL" id="AVOT02028683">
    <property type="protein sequence ID" value="MBW0521250.1"/>
    <property type="molecule type" value="Genomic_DNA"/>
</dbReference>
<dbReference type="OrthoDB" id="427924at2759"/>
<dbReference type="Pfam" id="PF00078">
    <property type="entry name" value="RVT_1"/>
    <property type="match status" value="1"/>
</dbReference>
<dbReference type="SUPFAM" id="SSF56672">
    <property type="entry name" value="DNA/RNA polymerases"/>
    <property type="match status" value="1"/>
</dbReference>
<feature type="domain" description="Reverse transcriptase/retrotransposon-derived protein RNase H-like" evidence="3">
    <location>
        <begin position="371"/>
        <end position="421"/>
    </location>
</feature>
<dbReference type="Proteomes" id="UP000765509">
    <property type="component" value="Unassembled WGS sequence"/>
</dbReference>
<comment type="caution">
    <text evidence="4">The sequence shown here is derived from an EMBL/GenBank/DDBJ whole genome shotgun (WGS) entry which is preliminary data.</text>
</comment>
<dbReference type="InterPro" id="IPR043502">
    <property type="entry name" value="DNA/RNA_pol_sf"/>
</dbReference>
<evidence type="ECO:0000259" key="3">
    <source>
        <dbReference type="Pfam" id="PF17919"/>
    </source>
</evidence>
<feature type="domain" description="Reverse transcriptase" evidence="2">
    <location>
        <begin position="151"/>
        <end position="307"/>
    </location>
</feature>
<evidence type="ECO:0000313" key="5">
    <source>
        <dbReference type="Proteomes" id="UP000765509"/>
    </source>
</evidence>
<dbReference type="FunFam" id="3.30.70.270:FF:000020">
    <property type="entry name" value="Transposon Tf2-6 polyprotein-like Protein"/>
    <property type="match status" value="1"/>
</dbReference>
<dbReference type="AlphaFoldDB" id="A0A9Q3EEA3"/>